<dbReference type="Proteomes" id="UP001174196">
    <property type="component" value="Unassembled WGS sequence"/>
</dbReference>
<gene>
    <name evidence="1" type="ORF">NWF35_12230</name>
</gene>
<accession>A0ABT8IPC5</accession>
<keyword evidence="2" id="KW-1185">Reference proteome</keyword>
<sequence length="76" mass="8851">MAKRIVKNRLSIMIDVKRSKHLMEPFRQDPVSVDRRLLPDGRVQVEFSGELATFDTPEQADRAIYEYLAKLYPDGE</sequence>
<proteinExistence type="predicted"/>
<protein>
    <submittedName>
        <fullName evidence="1">Uncharacterized protein</fullName>
    </submittedName>
</protein>
<comment type="caution">
    <text evidence="1">The sequence shown here is derived from an EMBL/GenBank/DDBJ whole genome shotgun (WGS) entry which is preliminary data.</text>
</comment>
<evidence type="ECO:0000313" key="1">
    <source>
        <dbReference type="EMBL" id="MDN4594639.1"/>
    </source>
</evidence>
<evidence type="ECO:0000313" key="2">
    <source>
        <dbReference type="Proteomes" id="UP001174196"/>
    </source>
</evidence>
<reference evidence="1" key="1">
    <citation type="submission" date="2022-08" db="EMBL/GenBank/DDBJ databases">
        <title>Polycladomyces zharkentsis sp. nov., a novel thermophilic CMC and starch-degrading bacterium isolated from a geothermal spring in Kazakhstan.</title>
        <authorList>
            <person name="Mashzhan A."/>
            <person name="Kistaubaeva A."/>
            <person name="Javier-Lopez R."/>
            <person name="Birkeland N.-K."/>
        </authorList>
    </citation>
    <scope>NUCLEOTIDE SEQUENCE</scope>
    <source>
        <strain evidence="1">KSR 13</strain>
    </source>
</reference>
<dbReference type="EMBL" id="JANRHH010000043">
    <property type="protein sequence ID" value="MDN4594639.1"/>
    <property type="molecule type" value="Genomic_DNA"/>
</dbReference>
<organism evidence="1 2">
    <name type="scientific">Polycladomyces subterraneus</name>
    <dbReference type="NCBI Taxonomy" id="1016997"/>
    <lineage>
        <taxon>Bacteria</taxon>
        <taxon>Bacillati</taxon>
        <taxon>Bacillota</taxon>
        <taxon>Bacilli</taxon>
        <taxon>Bacillales</taxon>
        <taxon>Thermoactinomycetaceae</taxon>
        <taxon>Polycladomyces</taxon>
    </lineage>
</organism>
<name>A0ABT8IPC5_9BACL</name>